<dbReference type="CDD" id="cd01949">
    <property type="entry name" value="GGDEF"/>
    <property type="match status" value="1"/>
</dbReference>
<keyword evidence="4" id="KW-0808">Transferase</keyword>
<dbReference type="SUPFAM" id="SSF55781">
    <property type="entry name" value="GAF domain-like"/>
    <property type="match status" value="1"/>
</dbReference>
<comment type="catalytic activity">
    <reaction evidence="2">
        <text>2 GTP = 3',3'-c-di-GMP + 2 diphosphate</text>
        <dbReference type="Rhea" id="RHEA:24898"/>
        <dbReference type="ChEBI" id="CHEBI:33019"/>
        <dbReference type="ChEBI" id="CHEBI:37565"/>
        <dbReference type="ChEBI" id="CHEBI:58805"/>
        <dbReference type="EC" id="2.7.7.65"/>
    </reaction>
</comment>
<dbReference type="SMART" id="SM00267">
    <property type="entry name" value="GGDEF"/>
    <property type="match status" value="1"/>
</dbReference>
<dbReference type="InterPro" id="IPR000160">
    <property type="entry name" value="GGDEF_dom"/>
</dbReference>
<dbReference type="Pfam" id="PF01590">
    <property type="entry name" value="GAF"/>
    <property type="match status" value="1"/>
</dbReference>
<dbReference type="SUPFAM" id="SSF55073">
    <property type="entry name" value="Nucleotide cyclase"/>
    <property type="match status" value="1"/>
</dbReference>
<dbReference type="GO" id="GO:0052621">
    <property type="term" value="F:diguanylate cyclase activity"/>
    <property type="evidence" value="ECO:0007669"/>
    <property type="project" value="UniProtKB-EC"/>
</dbReference>
<dbReference type="InterPro" id="IPR029787">
    <property type="entry name" value="Nucleotide_cyclase"/>
</dbReference>
<dbReference type="EMBL" id="JAPJDZ010000052">
    <property type="protein sequence ID" value="MDP5137497.1"/>
    <property type="molecule type" value="Genomic_DNA"/>
</dbReference>
<evidence type="ECO:0000259" key="3">
    <source>
        <dbReference type="PROSITE" id="PS50887"/>
    </source>
</evidence>
<evidence type="ECO:0000313" key="5">
    <source>
        <dbReference type="Proteomes" id="UP001231109"/>
    </source>
</evidence>
<dbReference type="InterPro" id="IPR050469">
    <property type="entry name" value="Diguanylate_Cyclase"/>
</dbReference>
<comment type="caution">
    <text evidence="4">The sequence shown here is derived from an EMBL/GenBank/DDBJ whole genome shotgun (WGS) entry which is preliminary data.</text>
</comment>
<evidence type="ECO:0000313" key="4">
    <source>
        <dbReference type="EMBL" id="MDP5137497.1"/>
    </source>
</evidence>
<dbReference type="PANTHER" id="PTHR45138">
    <property type="entry name" value="REGULATORY COMPONENTS OF SENSORY TRANSDUCTION SYSTEM"/>
    <property type="match status" value="1"/>
</dbReference>
<evidence type="ECO:0000256" key="2">
    <source>
        <dbReference type="ARBA" id="ARBA00034247"/>
    </source>
</evidence>
<dbReference type="EC" id="2.7.7.65" evidence="1"/>
<dbReference type="Gene3D" id="3.30.450.40">
    <property type="match status" value="1"/>
</dbReference>
<keyword evidence="4" id="KW-0548">Nucleotidyltransferase</keyword>
<dbReference type="Pfam" id="PF00990">
    <property type="entry name" value="GGDEF"/>
    <property type="match status" value="1"/>
</dbReference>
<feature type="domain" description="GGDEF" evidence="3">
    <location>
        <begin position="367"/>
        <end position="504"/>
    </location>
</feature>
<gene>
    <name evidence="4" type="ORF">ORJ04_16190</name>
</gene>
<sequence length="504" mass="56601">MTIQTGTLPHFWPLLDALPVALLYTEHANPAVFANMAALSLFHLPTNKTVLTRSDVQQIQLRCPEKLQSFKLEENPILQALNGCSLQVPVVLEHHSATLFLHSTSVAAEVSDTSGIVITLQPLYCAPNVPTLPQTSSDNAELEEALEFDKLMSVISTKLINVQENMLDQHIEDALAAVGEFCHADRSYLFQFSDNMSEMSNTHEWVRSGVTSHKDQLQQIPDIALPYFFQQVKRYHVFAINDVSTLPAEATAEKQEFEAEDIQSVLCCAMLADDKLLGFVGCDMVSRQRNWTNNDWRRLKLVGEIIANTLQNVRYRRSLQDMQQQLLLVNLELQKQATQDGLTAIANRRQFDISLQNELQRCARNQYPLGLIMIDIDRFKRYNDYYGHQAGDDTLKQVAQQFQRLAKRQGELAARYGGEEFAMILPGSTIEDCERIAKQIQQALVTLNIAHAKSDIASNITASIGITCQYPDKTSTVDNIIKAADQALYQAKAAGRNCIRNSSN</sequence>
<dbReference type="RefSeq" id="WP_305976828.1">
    <property type="nucleotide sequence ID" value="NZ_JAPJDZ010000052.1"/>
</dbReference>
<dbReference type="PROSITE" id="PS50887">
    <property type="entry name" value="GGDEF"/>
    <property type="match status" value="1"/>
</dbReference>
<dbReference type="InterPro" id="IPR043128">
    <property type="entry name" value="Rev_trsase/Diguanyl_cyclase"/>
</dbReference>
<organism evidence="4 5">
    <name type="scientific">Rheinheimera baltica</name>
    <dbReference type="NCBI Taxonomy" id="67576"/>
    <lineage>
        <taxon>Bacteria</taxon>
        <taxon>Pseudomonadati</taxon>
        <taxon>Pseudomonadota</taxon>
        <taxon>Gammaproteobacteria</taxon>
        <taxon>Chromatiales</taxon>
        <taxon>Chromatiaceae</taxon>
        <taxon>Rheinheimera</taxon>
    </lineage>
</organism>
<proteinExistence type="predicted"/>
<dbReference type="SMART" id="SM00065">
    <property type="entry name" value="GAF"/>
    <property type="match status" value="1"/>
</dbReference>
<name>A0ABT9I280_9GAMM</name>
<keyword evidence="5" id="KW-1185">Reference proteome</keyword>
<dbReference type="InterPro" id="IPR003018">
    <property type="entry name" value="GAF"/>
</dbReference>
<dbReference type="Gene3D" id="3.30.70.270">
    <property type="match status" value="1"/>
</dbReference>
<evidence type="ECO:0000256" key="1">
    <source>
        <dbReference type="ARBA" id="ARBA00012528"/>
    </source>
</evidence>
<protein>
    <recommendedName>
        <fullName evidence="1">diguanylate cyclase</fullName>
        <ecNumber evidence="1">2.7.7.65</ecNumber>
    </recommendedName>
</protein>
<dbReference type="InterPro" id="IPR029016">
    <property type="entry name" value="GAF-like_dom_sf"/>
</dbReference>
<dbReference type="PANTHER" id="PTHR45138:SF9">
    <property type="entry name" value="DIGUANYLATE CYCLASE DGCM-RELATED"/>
    <property type="match status" value="1"/>
</dbReference>
<dbReference type="Proteomes" id="UP001231109">
    <property type="component" value="Unassembled WGS sequence"/>
</dbReference>
<reference evidence="4 5" key="1">
    <citation type="submission" date="2022-11" db="EMBL/GenBank/DDBJ databases">
        <title>Viruses from the air-sea interface of a natural surface slick.</title>
        <authorList>
            <person name="Rahlff J."/>
            <person name="Holmfeldt K."/>
        </authorList>
    </citation>
    <scope>NUCLEOTIDE SEQUENCE [LARGE SCALE GENOMIC DNA]</scope>
    <source>
        <strain evidence="4 5">SMS4</strain>
    </source>
</reference>
<accession>A0ABT9I280</accession>
<dbReference type="NCBIfam" id="TIGR00254">
    <property type="entry name" value="GGDEF"/>
    <property type="match status" value="1"/>
</dbReference>